<dbReference type="Gene3D" id="1.25.40.10">
    <property type="entry name" value="Tetratricopeptide repeat domain"/>
    <property type="match status" value="1"/>
</dbReference>
<name>A0ABV2EED3_9CAUL</name>
<evidence type="ECO:0000313" key="6">
    <source>
        <dbReference type="Proteomes" id="UP001549110"/>
    </source>
</evidence>
<evidence type="ECO:0000256" key="3">
    <source>
        <dbReference type="ARBA" id="ARBA00022737"/>
    </source>
</evidence>
<dbReference type="CDD" id="cd05804">
    <property type="entry name" value="StaR_like"/>
    <property type="match status" value="1"/>
</dbReference>
<dbReference type="Proteomes" id="UP001549110">
    <property type="component" value="Unassembled WGS sequence"/>
</dbReference>
<comment type="similarity">
    <text evidence="1">Belongs to the TTC38 family.</text>
</comment>
<evidence type="ECO:0000313" key="5">
    <source>
        <dbReference type="EMBL" id="MET3525382.1"/>
    </source>
</evidence>
<evidence type="ECO:0000256" key="4">
    <source>
        <dbReference type="ARBA" id="ARBA00022803"/>
    </source>
</evidence>
<sequence>MNVDKYDLPLSTTSGRAAALYREGVDLMLSAWPGAAERLSAAIDADPEFALAHAARARLYAGHGRSAEARKEIKAARGLAARRGDEREQSHVDVLALAIGGRSPEALDRALEHAGLWPQDVLILSLPLGAFGLFAFSGMADHDQARVDLCERHADRFASDDWWFLASRGWALAENGEVARGRAMLERSFELRRENANGVHALVHAMFEGGAGADSDALIEGWLPSYDRSGLLHGHIAWHAAITALDRGDVANALAIYEDKVRPSVSLGLPINVVSDGASLLWRLDAYGHGAPADLWRELADYARAAYPEAGHPFVDAHMSLVEAATGDRDALDRRIAALDAMVDGNALAAGPVAPAICRAALAFATEDFAECVRLLGPAAADVARIGGSGAQREVIEDTLLVALMRSGETARARTLLDRRLHRRPSPRDERWRVQLAA</sequence>
<evidence type="ECO:0000256" key="1">
    <source>
        <dbReference type="ARBA" id="ARBA00005857"/>
    </source>
</evidence>
<keyword evidence="3" id="KW-0677">Repeat</keyword>
<comment type="caution">
    <text evidence="5">The sequence shown here is derived from an EMBL/GenBank/DDBJ whole genome shotgun (WGS) entry which is preliminary data.</text>
</comment>
<proteinExistence type="inferred from homology"/>
<dbReference type="SUPFAM" id="SSF48452">
    <property type="entry name" value="TPR-like"/>
    <property type="match status" value="1"/>
</dbReference>
<protein>
    <recommendedName>
        <fullName evidence="2">Tetratricopeptide repeat protein 38</fullName>
    </recommendedName>
</protein>
<dbReference type="PANTHER" id="PTHR16263">
    <property type="entry name" value="TETRATRICOPEPTIDE REPEAT PROTEIN 38"/>
    <property type="match status" value="1"/>
</dbReference>
<dbReference type="EMBL" id="JBEPLU010000001">
    <property type="protein sequence ID" value="MET3525382.1"/>
    <property type="molecule type" value="Genomic_DNA"/>
</dbReference>
<dbReference type="InterPro" id="IPR033891">
    <property type="entry name" value="TTC38"/>
</dbReference>
<evidence type="ECO:0000256" key="2">
    <source>
        <dbReference type="ARBA" id="ARBA00019992"/>
    </source>
</evidence>
<keyword evidence="4" id="KW-0802">TPR repeat</keyword>
<dbReference type="RefSeq" id="WP_354297127.1">
    <property type="nucleotide sequence ID" value="NZ_JBEPLU010000001.1"/>
</dbReference>
<dbReference type="PANTHER" id="PTHR16263:SF4">
    <property type="entry name" value="TETRATRICOPEPTIDE REPEAT PROTEIN 38"/>
    <property type="match status" value="1"/>
</dbReference>
<gene>
    <name evidence="5" type="ORF">ABID41_000477</name>
</gene>
<organism evidence="5 6">
    <name type="scientific">Phenylobacterium koreense</name>
    <dbReference type="NCBI Taxonomy" id="266125"/>
    <lineage>
        <taxon>Bacteria</taxon>
        <taxon>Pseudomonadati</taxon>
        <taxon>Pseudomonadota</taxon>
        <taxon>Alphaproteobacteria</taxon>
        <taxon>Caulobacterales</taxon>
        <taxon>Caulobacteraceae</taxon>
        <taxon>Phenylobacterium</taxon>
    </lineage>
</organism>
<accession>A0ABV2EED3</accession>
<keyword evidence="6" id="KW-1185">Reference proteome</keyword>
<dbReference type="InterPro" id="IPR011990">
    <property type="entry name" value="TPR-like_helical_dom_sf"/>
</dbReference>
<reference evidence="5 6" key="1">
    <citation type="submission" date="2024-06" db="EMBL/GenBank/DDBJ databases">
        <title>Genomic Encyclopedia of Type Strains, Phase IV (KMG-IV): sequencing the most valuable type-strain genomes for metagenomic binning, comparative biology and taxonomic classification.</title>
        <authorList>
            <person name="Goeker M."/>
        </authorList>
    </citation>
    <scope>NUCLEOTIDE SEQUENCE [LARGE SCALE GENOMIC DNA]</scope>
    <source>
        <strain evidence="5 6">DSM 17809</strain>
    </source>
</reference>